<dbReference type="RefSeq" id="WP_060407328.1">
    <property type="nucleotide sequence ID" value="NZ_BMZW01000069.1"/>
</dbReference>
<sequence length="120" mass="14086">MKYVTVWIADDTFKRMIKKMVDRSQVLPSDYNPYYNLTPEQAEEYIWKNITNEVKSYCSSPFANLTERDHAFTFGPPLNDTIFMLTGCELPRHNLHIQQIQVDFNEGESNSYTADFYALI</sequence>
<gene>
    <name evidence="1" type="ORF">PSE10A_56750</name>
</gene>
<protein>
    <submittedName>
        <fullName evidence="1">Uncharacterized protein</fullName>
    </submittedName>
</protein>
<accession>A0A9P3AJK8</accession>
<organism evidence="1 2">
    <name type="scientific">Pseudomonas amygdali pv. eriobotryae</name>
    <dbReference type="NCBI Taxonomy" id="129137"/>
    <lineage>
        <taxon>Bacteria</taxon>
        <taxon>Pseudomonadati</taxon>
        <taxon>Pseudomonadota</taxon>
        <taxon>Gammaproteobacteria</taxon>
        <taxon>Pseudomonadales</taxon>
        <taxon>Pseudomonadaceae</taxon>
        <taxon>Pseudomonas</taxon>
        <taxon>Pseudomonas amygdali</taxon>
    </lineage>
</organism>
<reference evidence="1" key="1">
    <citation type="submission" date="2020-09" db="EMBL/GenBank/DDBJ databases">
        <title>Pseudomonas syringae pv. eriobotryae genome sequence causing loquat canker disease.</title>
        <authorList>
            <person name="Fukuda S."/>
            <person name="Tashiro H."/>
            <person name="Nagano Y."/>
        </authorList>
    </citation>
    <scope>NUCLEOTIDE SEQUENCE</scope>
    <source>
        <strain evidence="1">AM001</strain>
    </source>
</reference>
<evidence type="ECO:0000313" key="2">
    <source>
        <dbReference type="Proteomes" id="UP000630864"/>
    </source>
</evidence>
<proteinExistence type="predicted"/>
<comment type="caution">
    <text evidence="1">The sequence shown here is derived from an EMBL/GenBank/DDBJ whole genome shotgun (WGS) entry which is preliminary data.</text>
</comment>
<evidence type="ECO:0000313" key="1">
    <source>
        <dbReference type="EMBL" id="GFZ63164.1"/>
    </source>
</evidence>
<dbReference type="AlphaFoldDB" id="A0A9P3AJK8"/>
<name>A0A9P3AJK8_PSEA0</name>
<dbReference type="Proteomes" id="UP000630864">
    <property type="component" value="Unassembled WGS sequence"/>
</dbReference>
<dbReference type="EMBL" id="BMZW01000069">
    <property type="protein sequence ID" value="GFZ63164.1"/>
    <property type="molecule type" value="Genomic_DNA"/>
</dbReference>